<dbReference type="AlphaFoldDB" id="E7RWM1"/>
<evidence type="ECO:0000256" key="1">
    <source>
        <dbReference type="SAM" id="MobiDB-lite"/>
    </source>
</evidence>
<feature type="region of interest" description="Disordered" evidence="1">
    <location>
        <begin position="104"/>
        <end position="123"/>
    </location>
</feature>
<protein>
    <submittedName>
        <fullName evidence="2">Raf-like protein</fullName>
    </submittedName>
</protein>
<dbReference type="InterPro" id="IPR008914">
    <property type="entry name" value="PEBP"/>
</dbReference>
<dbReference type="eggNOG" id="COG1881">
    <property type="taxonomic scope" value="Bacteria"/>
</dbReference>
<proteinExistence type="predicted"/>
<dbReference type="Proteomes" id="UP000011021">
    <property type="component" value="Unassembled WGS sequence"/>
</dbReference>
<dbReference type="STRING" id="887898.HMPREF0551_1083"/>
<sequence>MKVRSDSFVAGQPLPDALAFARPDPSSRVTLSDNRNPHLAWEDVPEGTRSFAVLCIDHDAPSRPDDVNHPDREVPADLPRVEFMHWTLIDLPPELRSVGEGVYSSEVSPRGKPGPELPDGTRQGVNDYTAWFAADHDMNGDYYGYDGPCPPWNDALPHRYDFIVHALDVERLPIEGRFDGRQAIELIKRHSLGSASVGGTYTLNARLRATQAGR</sequence>
<gene>
    <name evidence="2" type="ORF">HMPREF0551_1083</name>
</gene>
<evidence type="ECO:0000313" key="2">
    <source>
        <dbReference type="EMBL" id="EFV95125.1"/>
    </source>
</evidence>
<dbReference type="Gene3D" id="3.90.280.10">
    <property type="entry name" value="PEBP-like"/>
    <property type="match status" value="1"/>
</dbReference>
<dbReference type="SUPFAM" id="SSF49777">
    <property type="entry name" value="PEBP-like"/>
    <property type="match status" value="1"/>
</dbReference>
<dbReference type="NCBIfam" id="TIGR00481">
    <property type="entry name" value="YbhB/YbcL family Raf kinase inhibitor-like protein"/>
    <property type="match status" value="1"/>
</dbReference>
<dbReference type="InterPro" id="IPR005247">
    <property type="entry name" value="YbhB_YbcL/LppC-like"/>
</dbReference>
<dbReference type="EMBL" id="AEQP01000004">
    <property type="protein sequence ID" value="EFV95125.1"/>
    <property type="molecule type" value="Genomic_DNA"/>
</dbReference>
<keyword evidence="3" id="KW-1185">Reference proteome</keyword>
<dbReference type="CDD" id="cd00865">
    <property type="entry name" value="PEBP_bact_arch"/>
    <property type="match status" value="1"/>
</dbReference>
<comment type="caution">
    <text evidence="2">The sequence shown here is derived from an EMBL/GenBank/DDBJ whole genome shotgun (WGS) entry which is preliminary data.</text>
</comment>
<reference evidence="2 3" key="1">
    <citation type="submission" date="2010-12" db="EMBL/GenBank/DDBJ databases">
        <authorList>
            <person name="Muzny D."/>
            <person name="Qin X."/>
            <person name="Deng J."/>
            <person name="Jiang H."/>
            <person name="Liu Y."/>
            <person name="Qu J."/>
            <person name="Song X.-Z."/>
            <person name="Zhang L."/>
            <person name="Thornton R."/>
            <person name="Coyle M."/>
            <person name="Francisco L."/>
            <person name="Jackson L."/>
            <person name="Javaid M."/>
            <person name="Korchina V."/>
            <person name="Kovar C."/>
            <person name="Mata R."/>
            <person name="Mathew T."/>
            <person name="Ngo R."/>
            <person name="Nguyen L."/>
            <person name="Nguyen N."/>
            <person name="Okwuonu G."/>
            <person name="Ongeri F."/>
            <person name="Pham C."/>
            <person name="Simmons D."/>
            <person name="Wilczek-Boney K."/>
            <person name="Hale W."/>
            <person name="Jakkamsetti A."/>
            <person name="Pham P."/>
            <person name="Ruth R."/>
            <person name="San Lucas F."/>
            <person name="Warren J."/>
            <person name="Zhang J."/>
            <person name="Zhao Z."/>
            <person name="Zhou C."/>
            <person name="Zhu D."/>
            <person name="Lee S."/>
            <person name="Bess C."/>
            <person name="Blankenburg K."/>
            <person name="Forbes L."/>
            <person name="Fu Q."/>
            <person name="Gubbala S."/>
            <person name="Hirani K."/>
            <person name="Jayaseelan J.C."/>
            <person name="Lara F."/>
            <person name="Munidasa M."/>
            <person name="Palculict T."/>
            <person name="Patil S."/>
            <person name="Pu L.-L."/>
            <person name="Saada N."/>
            <person name="Tang L."/>
            <person name="Weissenberger G."/>
            <person name="Zhu Y."/>
            <person name="Hemphill L."/>
            <person name="Shang Y."/>
            <person name="Youmans B."/>
            <person name="Ayvaz T."/>
            <person name="Ross M."/>
            <person name="Santibanez J."/>
            <person name="Aqrawi P."/>
            <person name="Gross S."/>
            <person name="Joshi V."/>
            <person name="Fowler G."/>
            <person name="Nazareth L."/>
            <person name="Reid J."/>
            <person name="Worley K."/>
            <person name="Petrosino J."/>
            <person name="Highlander S."/>
            <person name="Gibbs R."/>
        </authorList>
    </citation>
    <scope>NUCLEOTIDE SEQUENCE [LARGE SCALE GENOMIC DNA]</scope>
    <source>
        <strain evidence="2 3">ATCC 51599</strain>
    </source>
</reference>
<accession>E7RWM1</accession>
<dbReference type="HOGENOM" id="CLU_083918_0_0_4"/>
<dbReference type="RefSeq" id="WP_005673306.1">
    <property type="nucleotide sequence ID" value="NZ_CP146288.1"/>
</dbReference>
<dbReference type="Pfam" id="PF01161">
    <property type="entry name" value="PBP"/>
    <property type="match status" value="1"/>
</dbReference>
<dbReference type="InterPro" id="IPR036610">
    <property type="entry name" value="PEBP-like_sf"/>
</dbReference>
<evidence type="ECO:0000313" key="3">
    <source>
        <dbReference type="Proteomes" id="UP000011021"/>
    </source>
</evidence>
<name>E7RWM1_9BURK</name>
<organism evidence="2 3">
    <name type="scientific">Lautropia mirabilis ATCC 51599</name>
    <dbReference type="NCBI Taxonomy" id="887898"/>
    <lineage>
        <taxon>Bacteria</taxon>
        <taxon>Pseudomonadati</taxon>
        <taxon>Pseudomonadota</taxon>
        <taxon>Betaproteobacteria</taxon>
        <taxon>Burkholderiales</taxon>
        <taxon>Burkholderiaceae</taxon>
        <taxon>Lautropia</taxon>
    </lineage>
</organism>